<feature type="compositionally biased region" description="Low complexity" evidence="1">
    <location>
        <begin position="45"/>
        <end position="56"/>
    </location>
</feature>
<sequence>MTKIRALITLVVGKGQELPPGGLYDLSDDEAKRLASLNFAEILGKNQNQNNNAKAKTGADNAKPNENGSGQPVQSAGTTGQVSK</sequence>
<accession>A0A9D1M368</accession>
<dbReference type="EMBL" id="DVNC01000014">
    <property type="protein sequence ID" value="HIU52727.1"/>
    <property type="molecule type" value="Genomic_DNA"/>
</dbReference>
<evidence type="ECO:0000313" key="2">
    <source>
        <dbReference type="EMBL" id="HIU52727.1"/>
    </source>
</evidence>
<comment type="caution">
    <text evidence="2">The sequence shown here is derived from an EMBL/GenBank/DDBJ whole genome shotgun (WGS) entry which is preliminary data.</text>
</comment>
<feature type="compositionally biased region" description="Polar residues" evidence="1">
    <location>
        <begin position="64"/>
        <end position="84"/>
    </location>
</feature>
<gene>
    <name evidence="2" type="ORF">IAD20_01445</name>
</gene>
<name>A0A9D1M368_9PROT</name>
<feature type="region of interest" description="Disordered" evidence="1">
    <location>
        <begin position="44"/>
        <end position="84"/>
    </location>
</feature>
<dbReference type="Proteomes" id="UP000824107">
    <property type="component" value="Unassembled WGS sequence"/>
</dbReference>
<reference evidence="2" key="2">
    <citation type="journal article" date="2021" name="PeerJ">
        <title>Extensive microbial diversity within the chicken gut microbiome revealed by metagenomics and culture.</title>
        <authorList>
            <person name="Gilroy R."/>
            <person name="Ravi A."/>
            <person name="Getino M."/>
            <person name="Pursley I."/>
            <person name="Horton D.L."/>
            <person name="Alikhan N.F."/>
            <person name="Baker D."/>
            <person name="Gharbi K."/>
            <person name="Hall N."/>
            <person name="Watson M."/>
            <person name="Adriaenssens E.M."/>
            <person name="Foster-Nyarko E."/>
            <person name="Jarju S."/>
            <person name="Secka A."/>
            <person name="Antonio M."/>
            <person name="Oren A."/>
            <person name="Chaudhuri R.R."/>
            <person name="La Ragione R."/>
            <person name="Hildebrand F."/>
            <person name="Pallen M.J."/>
        </authorList>
    </citation>
    <scope>NUCLEOTIDE SEQUENCE</scope>
    <source>
        <strain evidence="2">ChiW3-316</strain>
    </source>
</reference>
<organism evidence="2 3">
    <name type="scientific">Candidatus Scatocola faecipullorum</name>
    <dbReference type="NCBI Taxonomy" id="2840917"/>
    <lineage>
        <taxon>Bacteria</taxon>
        <taxon>Pseudomonadati</taxon>
        <taxon>Pseudomonadota</taxon>
        <taxon>Alphaproteobacteria</taxon>
        <taxon>Rhodospirillales</taxon>
        <taxon>Rhodospirillaceae</taxon>
        <taxon>Rhodospirillaceae incertae sedis</taxon>
        <taxon>Candidatus Scatocola</taxon>
    </lineage>
</organism>
<reference evidence="2" key="1">
    <citation type="submission" date="2020-10" db="EMBL/GenBank/DDBJ databases">
        <authorList>
            <person name="Gilroy R."/>
        </authorList>
    </citation>
    <scope>NUCLEOTIDE SEQUENCE</scope>
    <source>
        <strain evidence="2">ChiW3-316</strain>
    </source>
</reference>
<dbReference type="AlphaFoldDB" id="A0A9D1M368"/>
<evidence type="ECO:0000256" key="1">
    <source>
        <dbReference type="SAM" id="MobiDB-lite"/>
    </source>
</evidence>
<protein>
    <submittedName>
        <fullName evidence="2">Uncharacterized protein</fullName>
    </submittedName>
</protein>
<proteinExistence type="predicted"/>
<evidence type="ECO:0000313" key="3">
    <source>
        <dbReference type="Proteomes" id="UP000824107"/>
    </source>
</evidence>